<evidence type="ECO:0000313" key="1">
    <source>
        <dbReference type="EMBL" id="STE75608.1"/>
    </source>
</evidence>
<name>A0A376JYD5_ECOLX</name>
<dbReference type="Proteomes" id="UP000254219">
    <property type="component" value="Unassembled WGS sequence"/>
</dbReference>
<accession>A0A376JYD5</accession>
<reference evidence="1 2" key="1">
    <citation type="submission" date="2018-06" db="EMBL/GenBank/DDBJ databases">
        <authorList>
            <consortium name="Pathogen Informatics"/>
            <person name="Doyle S."/>
        </authorList>
    </citation>
    <scope>NUCLEOTIDE SEQUENCE [LARGE SCALE GENOMIC DNA]</scope>
    <source>
        <strain evidence="1 2">NCTC11181</strain>
    </source>
</reference>
<gene>
    <name evidence="1" type="ORF">NCTC11181_04899</name>
</gene>
<dbReference type="EMBL" id="UFYN01000008">
    <property type="protein sequence ID" value="STE75608.1"/>
    <property type="molecule type" value="Genomic_DNA"/>
</dbReference>
<proteinExistence type="predicted"/>
<sequence>MDLFVYFATLLFLTIVAGIKLIFISLVVFFKFLIGTPYGWVCLILFILFSCCKSDTK</sequence>
<evidence type="ECO:0000313" key="2">
    <source>
        <dbReference type="Proteomes" id="UP000254219"/>
    </source>
</evidence>
<protein>
    <submittedName>
        <fullName evidence="1">Uncharacterized protein</fullName>
    </submittedName>
</protein>
<organism evidence="1 2">
    <name type="scientific">Escherichia coli</name>
    <dbReference type="NCBI Taxonomy" id="562"/>
    <lineage>
        <taxon>Bacteria</taxon>
        <taxon>Pseudomonadati</taxon>
        <taxon>Pseudomonadota</taxon>
        <taxon>Gammaproteobacteria</taxon>
        <taxon>Enterobacterales</taxon>
        <taxon>Enterobacteriaceae</taxon>
        <taxon>Escherichia</taxon>
    </lineage>
</organism>
<dbReference type="AlphaFoldDB" id="A0A376JYD5"/>